<name>A0A1H4XF66_PSEAG</name>
<dbReference type="Proteomes" id="UP000242849">
    <property type="component" value="Unassembled WGS sequence"/>
</dbReference>
<keyword evidence="1" id="KW-0732">Signal</keyword>
<sequence>MHLPRHTLALLALALCLSACSGNYKFSDDEYRPLGEPQAVKRGN</sequence>
<reference evidence="3" key="1">
    <citation type="submission" date="2016-10" db="EMBL/GenBank/DDBJ databases">
        <authorList>
            <person name="Varghese N."/>
            <person name="Submissions S."/>
        </authorList>
    </citation>
    <scope>NUCLEOTIDE SEQUENCE [LARGE SCALE GENOMIC DNA]</scope>
    <source>
        <strain evidence="3">DSM 12111</strain>
    </source>
</reference>
<evidence type="ECO:0000256" key="1">
    <source>
        <dbReference type="SAM" id="SignalP"/>
    </source>
</evidence>
<dbReference type="AlphaFoldDB" id="A0A1H4XF66"/>
<evidence type="ECO:0000313" key="2">
    <source>
        <dbReference type="EMBL" id="SED03481.1"/>
    </source>
</evidence>
<protein>
    <recommendedName>
        <fullName evidence="4">Type VI secretion protein</fullName>
    </recommendedName>
</protein>
<feature type="signal peptide" evidence="1">
    <location>
        <begin position="1"/>
        <end position="21"/>
    </location>
</feature>
<organism evidence="2 3">
    <name type="scientific">Pseudomonas anguilliseptica</name>
    <dbReference type="NCBI Taxonomy" id="53406"/>
    <lineage>
        <taxon>Bacteria</taxon>
        <taxon>Pseudomonadati</taxon>
        <taxon>Pseudomonadota</taxon>
        <taxon>Gammaproteobacteria</taxon>
        <taxon>Pseudomonadales</taxon>
        <taxon>Pseudomonadaceae</taxon>
        <taxon>Pseudomonas</taxon>
    </lineage>
</organism>
<evidence type="ECO:0008006" key="4">
    <source>
        <dbReference type="Google" id="ProtNLM"/>
    </source>
</evidence>
<evidence type="ECO:0000313" key="3">
    <source>
        <dbReference type="Proteomes" id="UP000242849"/>
    </source>
</evidence>
<dbReference type="RefSeq" id="WP_090379589.1">
    <property type="nucleotide sequence ID" value="NZ_CP156749.1"/>
</dbReference>
<gene>
    <name evidence="2" type="ORF">SAMN05421553_1905</name>
</gene>
<feature type="chain" id="PRO_5017454688" description="Type VI secretion protein" evidence="1">
    <location>
        <begin position="22"/>
        <end position="44"/>
    </location>
</feature>
<dbReference type="EMBL" id="FNSC01000001">
    <property type="protein sequence ID" value="SED03481.1"/>
    <property type="molecule type" value="Genomic_DNA"/>
</dbReference>
<dbReference type="STRING" id="53406.SAMN05421553_1905"/>
<proteinExistence type="predicted"/>
<keyword evidence="3" id="KW-1185">Reference proteome</keyword>
<accession>A0A1H4XF66</accession>